<evidence type="ECO:0008006" key="6">
    <source>
        <dbReference type="Google" id="ProtNLM"/>
    </source>
</evidence>
<accession>A0A7W0CPZ2</accession>
<evidence type="ECO:0000259" key="3">
    <source>
        <dbReference type="Pfam" id="PF17853"/>
    </source>
</evidence>
<organism evidence="4 5">
    <name type="scientific">Nonomuraea soli</name>
    <dbReference type="NCBI Taxonomy" id="1032476"/>
    <lineage>
        <taxon>Bacteria</taxon>
        <taxon>Bacillati</taxon>
        <taxon>Actinomycetota</taxon>
        <taxon>Actinomycetes</taxon>
        <taxon>Streptosporangiales</taxon>
        <taxon>Streptosporangiaceae</taxon>
        <taxon>Nonomuraea</taxon>
    </lineage>
</organism>
<sequence length="531" mass="56395">MKWVTLRELLAFDEGGVLRLLLAPTGQDVSFDGVIIGDEGPARPCTNRVVLSIGISVEEAAERDAAAVVVRPDDSGLDEALRTADQYGMALLARAEWADWDDVATLLRSALAYAEAGRGDRMADATAGGGLAALASVVAEFTGGSITIEDTQFRVIAHSATGPDADDLRRETILGGRVPDWRVEELRRSGLLRTLWSSGEVIHRPADGGTPERLIIAIRSGREMLGSIWAAADGRALSENAASALARAAEVAVPYLLQHRLRESGARRREEHALRGLLGGDGDVSTHAWSLGLSPGMRCAVVVAEHDGPEGQAADRVMGAVALQAASFRTAARVLREPGRVTVLLPVGEGEEQEVPALMRELDLLAASMPGAGPVWVGGGGVVSSPLRAPESREEAGLVVRVLRDRAARAPQGGAEGRRALVGEVAPAVAVLRVLDVVRPVWELGGGPVHDLVRTDLAAGGELVRSIAVYLEESGDVPRAAKRLVLHPNTLRYRLRRSRERFGVDLDDPDTRLLVALAVRLVDGLWPTGQS</sequence>
<feature type="domain" description="PucR C-terminal helix-turn-helix" evidence="2">
    <location>
        <begin position="463"/>
        <end position="520"/>
    </location>
</feature>
<dbReference type="Proteomes" id="UP000530928">
    <property type="component" value="Unassembled WGS sequence"/>
</dbReference>
<dbReference type="InterPro" id="IPR042070">
    <property type="entry name" value="PucR_C-HTH_sf"/>
</dbReference>
<dbReference type="PANTHER" id="PTHR33744:SF17">
    <property type="entry name" value="CONSERVED PROTEIN"/>
    <property type="match status" value="1"/>
</dbReference>
<name>A0A7W0CPZ2_9ACTN</name>
<dbReference type="EMBL" id="JACDUR010000006">
    <property type="protein sequence ID" value="MBA2895140.1"/>
    <property type="molecule type" value="Genomic_DNA"/>
</dbReference>
<keyword evidence="5" id="KW-1185">Reference proteome</keyword>
<gene>
    <name evidence="4" type="ORF">HNR30_006512</name>
</gene>
<proteinExistence type="inferred from homology"/>
<dbReference type="Gene3D" id="1.10.10.2840">
    <property type="entry name" value="PucR C-terminal helix-turn-helix domain"/>
    <property type="match status" value="1"/>
</dbReference>
<dbReference type="InterPro" id="IPR041522">
    <property type="entry name" value="CdaR_GGDEF"/>
</dbReference>
<protein>
    <recommendedName>
        <fullName evidence="6">PucR family transcriptional regulator</fullName>
    </recommendedName>
</protein>
<dbReference type="Pfam" id="PF13556">
    <property type="entry name" value="HTH_30"/>
    <property type="match status" value="1"/>
</dbReference>
<dbReference type="InterPro" id="IPR051448">
    <property type="entry name" value="CdaR-like_regulators"/>
</dbReference>
<comment type="caution">
    <text evidence="4">The sequence shown here is derived from an EMBL/GenBank/DDBJ whole genome shotgun (WGS) entry which is preliminary data.</text>
</comment>
<dbReference type="AlphaFoldDB" id="A0A7W0CPZ2"/>
<feature type="domain" description="CdaR GGDEF-like" evidence="3">
    <location>
        <begin position="283"/>
        <end position="402"/>
    </location>
</feature>
<evidence type="ECO:0000313" key="5">
    <source>
        <dbReference type="Proteomes" id="UP000530928"/>
    </source>
</evidence>
<dbReference type="RefSeq" id="WP_246379622.1">
    <property type="nucleotide sequence ID" value="NZ_BAABAM010000004.1"/>
</dbReference>
<comment type="similarity">
    <text evidence="1">Belongs to the CdaR family.</text>
</comment>
<dbReference type="PANTHER" id="PTHR33744">
    <property type="entry name" value="CARBOHYDRATE DIACID REGULATOR"/>
    <property type="match status" value="1"/>
</dbReference>
<evidence type="ECO:0000256" key="1">
    <source>
        <dbReference type="ARBA" id="ARBA00006754"/>
    </source>
</evidence>
<evidence type="ECO:0000259" key="2">
    <source>
        <dbReference type="Pfam" id="PF13556"/>
    </source>
</evidence>
<dbReference type="Pfam" id="PF17853">
    <property type="entry name" value="GGDEF_2"/>
    <property type="match status" value="1"/>
</dbReference>
<evidence type="ECO:0000313" key="4">
    <source>
        <dbReference type="EMBL" id="MBA2895140.1"/>
    </source>
</evidence>
<dbReference type="InterPro" id="IPR025736">
    <property type="entry name" value="PucR_C-HTH_dom"/>
</dbReference>
<reference evidence="4 5" key="1">
    <citation type="submission" date="2020-07" db="EMBL/GenBank/DDBJ databases">
        <title>Genomic Encyclopedia of Type Strains, Phase IV (KMG-IV): sequencing the most valuable type-strain genomes for metagenomic binning, comparative biology and taxonomic classification.</title>
        <authorList>
            <person name="Goeker M."/>
        </authorList>
    </citation>
    <scope>NUCLEOTIDE SEQUENCE [LARGE SCALE GENOMIC DNA]</scope>
    <source>
        <strain evidence="4 5">DSM 45533</strain>
    </source>
</reference>